<reference evidence="2 3" key="1">
    <citation type="journal article" date="2010" name="BMC Genomics">
        <title>Complete genome sequence and lifestyle of black-pigmented Corynebacterium aurimucosum ATCC 700975 (formerly C. nigricans CN-1) isolated from a vaginal swab of a woman with spontaneous abortion.</title>
        <authorList>
            <person name="Trost E."/>
            <person name="Gotker S."/>
            <person name="Schneider J."/>
            <person name="Schneiker-Bekel S."/>
            <person name="Szczepanowski R."/>
            <person name="Tilker A."/>
            <person name="Viehoever P."/>
            <person name="Arnold W."/>
            <person name="Bekel T."/>
            <person name="Blom J."/>
            <person name="Gartemann K.H."/>
            <person name="Linke B."/>
            <person name="Goesmann A."/>
            <person name="Puhler A."/>
            <person name="Shukla S.K."/>
            <person name="Tauch A."/>
        </authorList>
    </citation>
    <scope>NUCLEOTIDE SEQUENCE [LARGE SCALE GENOMIC DNA]</scope>
    <source>
        <strain evidence="3">ATCC 700975 / DSM 44827 / CIP 107346 / CN-1</strain>
    </source>
</reference>
<dbReference type="GO" id="GO:0004065">
    <property type="term" value="F:arylsulfatase activity"/>
    <property type="evidence" value="ECO:0007669"/>
    <property type="project" value="TreeGrafter"/>
</dbReference>
<accession>C3PIJ4</accession>
<dbReference type="InterPro" id="IPR017850">
    <property type="entry name" value="Alkaline_phosphatase_core_sf"/>
</dbReference>
<evidence type="ECO:0000256" key="1">
    <source>
        <dbReference type="ARBA" id="ARBA00008779"/>
    </source>
</evidence>
<dbReference type="PANTHER" id="PTHR42693">
    <property type="entry name" value="ARYLSULFATASE FAMILY MEMBER"/>
    <property type="match status" value="1"/>
</dbReference>
<dbReference type="OrthoDB" id="4404473at2"/>
<dbReference type="SUPFAM" id="SSF53649">
    <property type="entry name" value="Alkaline phosphatase-like"/>
    <property type="match status" value="1"/>
</dbReference>
<comment type="similarity">
    <text evidence="1">Belongs to the sulfatase family.</text>
</comment>
<evidence type="ECO:0000313" key="2">
    <source>
        <dbReference type="EMBL" id="ACP33648.1"/>
    </source>
</evidence>
<dbReference type="Gene3D" id="3.40.720.10">
    <property type="entry name" value="Alkaline Phosphatase, subunit A"/>
    <property type="match status" value="2"/>
</dbReference>
<dbReference type="Proteomes" id="UP000002077">
    <property type="component" value="Chromosome"/>
</dbReference>
<dbReference type="eggNOG" id="ENOG5031ITT">
    <property type="taxonomic scope" value="Bacteria"/>
</dbReference>
<proteinExistence type="inferred from homology"/>
<keyword evidence="3" id="KW-1185">Reference proteome</keyword>
<dbReference type="AlphaFoldDB" id="C3PIJ4"/>
<evidence type="ECO:0000313" key="3">
    <source>
        <dbReference type="Proteomes" id="UP000002077"/>
    </source>
</evidence>
<protein>
    <submittedName>
        <fullName evidence="2">Uncharacterized protein</fullName>
    </submittedName>
</protein>
<dbReference type="GeneID" id="31924701"/>
<name>C3PIJ4_CORA7</name>
<dbReference type="KEGG" id="car:cauri_2055"/>
<dbReference type="PANTHER" id="PTHR42693:SF33">
    <property type="entry name" value="ARYLSULFATASE"/>
    <property type="match status" value="1"/>
</dbReference>
<dbReference type="HOGENOM" id="CLU_1238516_0_0_11"/>
<dbReference type="STRING" id="548476.cauri_2055"/>
<gene>
    <name evidence="2" type="ordered locus">cauri_2055</name>
</gene>
<sequence>MDITLATFDHAPESTLRGMRFVNAWVPAPSYAASRRAVLTGQYPQRGATTRITEIFKAAGFEVREDTEPASSQVFRLLEQPNPQLLDTLDGVVAVCSLQGDKAAMSLLWPGVAESGECVELVSPLDLAPTLAAIAGLDVRPNAPLSFDGLNLVPVLRYGASGHAALFFDNGVRMQDAVLVDDSATPPSALPRLREEWETWKRFMALGPLQ</sequence>
<dbReference type="InterPro" id="IPR050738">
    <property type="entry name" value="Sulfatase"/>
</dbReference>
<dbReference type="EMBL" id="CP001601">
    <property type="protein sequence ID" value="ACP33648.1"/>
    <property type="molecule type" value="Genomic_DNA"/>
</dbReference>
<organism evidence="2 3">
    <name type="scientific">Corynebacterium aurimucosum (strain ATCC 700975 / DSM 44827 / CIP 107346 / CN-1)</name>
    <name type="common">Corynebacterium nigricans</name>
    <dbReference type="NCBI Taxonomy" id="548476"/>
    <lineage>
        <taxon>Bacteria</taxon>
        <taxon>Bacillati</taxon>
        <taxon>Actinomycetota</taxon>
        <taxon>Actinomycetes</taxon>
        <taxon>Mycobacteriales</taxon>
        <taxon>Corynebacteriaceae</taxon>
        <taxon>Corynebacterium</taxon>
    </lineage>
</organism>
<dbReference type="RefSeq" id="WP_010191176.1">
    <property type="nucleotide sequence ID" value="NC_012590.1"/>
</dbReference>